<dbReference type="AlphaFoldDB" id="A0A7J7XPU4"/>
<comment type="caution">
    <text evidence="1">The sequence shown here is derived from an EMBL/GenBank/DDBJ whole genome shotgun (WGS) entry which is preliminary data.</text>
</comment>
<reference evidence="1 2" key="1">
    <citation type="journal article" date="2020" name="Nature">
        <title>Six reference-quality genomes reveal evolution of bat adaptations.</title>
        <authorList>
            <person name="Jebb D."/>
            <person name="Huang Z."/>
            <person name="Pippel M."/>
            <person name="Hughes G.M."/>
            <person name="Lavrichenko K."/>
            <person name="Devanna P."/>
            <person name="Winkler S."/>
            <person name="Jermiin L.S."/>
            <person name="Skirmuntt E.C."/>
            <person name="Katzourakis A."/>
            <person name="Burkitt-Gray L."/>
            <person name="Ray D.A."/>
            <person name="Sullivan K.A.M."/>
            <person name="Roscito J.G."/>
            <person name="Kirilenko B.M."/>
            <person name="Davalos L.M."/>
            <person name="Corthals A.P."/>
            <person name="Power M.L."/>
            <person name="Jones G."/>
            <person name="Ransome R.D."/>
            <person name="Dechmann D.K.N."/>
            <person name="Locatelli A.G."/>
            <person name="Puechmaille S.J."/>
            <person name="Fedrigo O."/>
            <person name="Jarvis E.D."/>
            <person name="Hiller M."/>
            <person name="Vernes S.C."/>
            <person name="Myers E.W."/>
            <person name="Teeling E.C."/>
        </authorList>
    </citation>
    <scope>NUCLEOTIDE SEQUENCE [LARGE SCALE GENOMIC DNA]</scope>
    <source>
        <strain evidence="1">MRhiFer1</strain>
        <tissue evidence="1">Lung</tissue>
    </source>
</reference>
<organism evidence="1 2">
    <name type="scientific">Rhinolophus ferrumequinum</name>
    <name type="common">Greater horseshoe bat</name>
    <dbReference type="NCBI Taxonomy" id="59479"/>
    <lineage>
        <taxon>Eukaryota</taxon>
        <taxon>Metazoa</taxon>
        <taxon>Chordata</taxon>
        <taxon>Craniata</taxon>
        <taxon>Vertebrata</taxon>
        <taxon>Euteleostomi</taxon>
        <taxon>Mammalia</taxon>
        <taxon>Eutheria</taxon>
        <taxon>Laurasiatheria</taxon>
        <taxon>Chiroptera</taxon>
        <taxon>Yinpterochiroptera</taxon>
        <taxon>Rhinolophoidea</taxon>
        <taxon>Rhinolophidae</taxon>
        <taxon>Rhinolophinae</taxon>
        <taxon>Rhinolophus</taxon>
    </lineage>
</organism>
<dbReference type="EMBL" id="JACAGC010000008">
    <property type="protein sequence ID" value="KAF6351396.1"/>
    <property type="molecule type" value="Genomic_DNA"/>
</dbReference>
<name>A0A7J7XPU4_RHIFE</name>
<dbReference type="Proteomes" id="UP000585614">
    <property type="component" value="Unassembled WGS sequence"/>
</dbReference>
<sequence>MLALELEVGVFTSKLGAMPRCWEWSKRAARLPRSNGMKQKLQSVILHCITWNPVNHCLLTWRDSGA</sequence>
<gene>
    <name evidence="1" type="ORF">mRhiFer1_006292</name>
</gene>
<protein>
    <submittedName>
        <fullName evidence="1">HECT and RLD domain containing E3 ubiquitin protein ligase family member 1</fullName>
    </submittedName>
</protein>
<proteinExistence type="predicted"/>
<accession>A0A7J7XPU4</accession>
<evidence type="ECO:0000313" key="1">
    <source>
        <dbReference type="EMBL" id="KAF6351396.1"/>
    </source>
</evidence>
<evidence type="ECO:0000313" key="2">
    <source>
        <dbReference type="Proteomes" id="UP000585614"/>
    </source>
</evidence>